<accession>W5TE88</accession>
<dbReference type="GO" id="GO:0016787">
    <property type="term" value="F:hydrolase activity"/>
    <property type="evidence" value="ECO:0007669"/>
    <property type="project" value="UniProtKB-KW"/>
</dbReference>
<evidence type="ECO:0000256" key="3">
    <source>
        <dbReference type="ARBA" id="ARBA00022723"/>
    </source>
</evidence>
<gene>
    <name evidence="7" type="ORF">NONO_c27500</name>
</gene>
<evidence type="ECO:0000259" key="6">
    <source>
        <dbReference type="SMART" id="SM00849"/>
    </source>
</evidence>
<keyword evidence="5" id="KW-0862">Zinc</keyword>
<dbReference type="InterPro" id="IPR036866">
    <property type="entry name" value="RibonucZ/Hydroxyglut_hydro"/>
</dbReference>
<comment type="similarity">
    <text evidence="2">Belongs to the metallo-beta-lactamase superfamily.</text>
</comment>
<evidence type="ECO:0000256" key="2">
    <source>
        <dbReference type="ARBA" id="ARBA00007749"/>
    </source>
</evidence>
<dbReference type="RefSeq" id="WP_025349011.1">
    <property type="nucleotide sequence ID" value="NZ_CP006850.1"/>
</dbReference>
<evidence type="ECO:0000256" key="4">
    <source>
        <dbReference type="ARBA" id="ARBA00022801"/>
    </source>
</evidence>
<keyword evidence="8" id="KW-1185">Reference proteome</keyword>
<feature type="domain" description="Metallo-beta-lactamase" evidence="6">
    <location>
        <begin position="32"/>
        <end position="241"/>
    </location>
</feature>
<dbReference type="Pfam" id="PF00753">
    <property type="entry name" value="Lactamase_B"/>
    <property type="match status" value="1"/>
</dbReference>
<dbReference type="PATRIC" id="fig|1415166.3.peg.2819"/>
<organism evidence="7 8">
    <name type="scientific">Nocardia nova SH22a</name>
    <dbReference type="NCBI Taxonomy" id="1415166"/>
    <lineage>
        <taxon>Bacteria</taxon>
        <taxon>Bacillati</taxon>
        <taxon>Actinomycetota</taxon>
        <taxon>Actinomycetes</taxon>
        <taxon>Mycobacteriales</taxon>
        <taxon>Nocardiaceae</taxon>
        <taxon>Nocardia</taxon>
    </lineage>
</organism>
<sequence>MTARRLIPLAGASITLDSGYVTMGTHGPLTVPIPTFLIEHERGLVLFDTGLVPEAWNDPRAVYGGLVDVFALDCPPENTLANQITRAGYQLSDVTHVVISHSHFDHTGGMYLFPDAEFYMSEVDIRYAFWPDPPFRGFYRAADFEAVRDFSWNPLREDLDLFGDGSLVLYQTPGHTPGEISLLVSLPSQKFLITGDTVHLRSGVRYECPCPVDYNGHQAIESIQRIKQLAAAQQAKIWVLHDPEDWAELGATVHA</sequence>
<dbReference type="GO" id="GO:0046872">
    <property type="term" value="F:metal ion binding"/>
    <property type="evidence" value="ECO:0007669"/>
    <property type="project" value="UniProtKB-KW"/>
</dbReference>
<dbReference type="SUPFAM" id="SSF56281">
    <property type="entry name" value="Metallo-hydrolase/oxidoreductase"/>
    <property type="match status" value="1"/>
</dbReference>
<dbReference type="SMART" id="SM00849">
    <property type="entry name" value="Lactamase_B"/>
    <property type="match status" value="1"/>
</dbReference>
<protein>
    <submittedName>
        <fullName evidence="7">Beta-lactamase domain-containing protein</fullName>
    </submittedName>
</protein>
<dbReference type="Gene3D" id="3.60.15.10">
    <property type="entry name" value="Ribonuclease Z/Hydroxyacylglutathione hydrolase-like"/>
    <property type="match status" value="1"/>
</dbReference>
<dbReference type="InterPro" id="IPR001279">
    <property type="entry name" value="Metallo-B-lactamas"/>
</dbReference>
<dbReference type="PANTHER" id="PTHR42978:SF2">
    <property type="entry name" value="102 KBASES UNSTABLE REGION: FROM 1 TO 119443"/>
    <property type="match status" value="1"/>
</dbReference>
<dbReference type="eggNOG" id="COG0491">
    <property type="taxonomic scope" value="Bacteria"/>
</dbReference>
<keyword evidence="4" id="KW-0378">Hydrolase</keyword>
<dbReference type="OrthoDB" id="3196337at2"/>
<dbReference type="EMBL" id="CP006850">
    <property type="protein sequence ID" value="AHH17542.1"/>
    <property type="molecule type" value="Genomic_DNA"/>
</dbReference>
<evidence type="ECO:0000256" key="1">
    <source>
        <dbReference type="ARBA" id="ARBA00001947"/>
    </source>
</evidence>
<evidence type="ECO:0000313" key="7">
    <source>
        <dbReference type="EMBL" id="AHH17542.1"/>
    </source>
</evidence>
<reference evidence="7 8" key="1">
    <citation type="journal article" date="2014" name="Appl. Environ. Microbiol.">
        <title>Insights into the Microbial Degradation of Rubber and Gutta-Percha by Analysis of the Complete Genome of Nocardia nova SH22a.</title>
        <authorList>
            <person name="Luo Q."/>
            <person name="Hiessl S."/>
            <person name="Poehlein A."/>
            <person name="Daniel R."/>
            <person name="Steinbuchel A."/>
        </authorList>
    </citation>
    <scope>NUCLEOTIDE SEQUENCE [LARGE SCALE GENOMIC DNA]</scope>
    <source>
        <strain evidence="7">SH22a</strain>
    </source>
</reference>
<name>W5TE88_9NOCA</name>
<dbReference type="PANTHER" id="PTHR42978">
    <property type="entry name" value="QUORUM-QUENCHING LACTONASE YTNP-RELATED-RELATED"/>
    <property type="match status" value="1"/>
</dbReference>
<dbReference type="Proteomes" id="UP000019150">
    <property type="component" value="Chromosome"/>
</dbReference>
<keyword evidence="3" id="KW-0479">Metal-binding</keyword>
<dbReference type="InterPro" id="IPR051013">
    <property type="entry name" value="MBL_superfamily_lactonases"/>
</dbReference>
<proteinExistence type="inferred from homology"/>
<dbReference type="KEGG" id="nno:NONO_c27500"/>
<comment type="cofactor">
    <cofactor evidence="1">
        <name>Zn(2+)</name>
        <dbReference type="ChEBI" id="CHEBI:29105"/>
    </cofactor>
</comment>
<dbReference type="CDD" id="cd07729">
    <property type="entry name" value="AHL_lactonase_MBL-fold"/>
    <property type="match status" value="1"/>
</dbReference>
<dbReference type="HOGENOM" id="CLU_030571_3_2_11"/>
<evidence type="ECO:0000256" key="5">
    <source>
        <dbReference type="ARBA" id="ARBA00022833"/>
    </source>
</evidence>
<dbReference type="STRING" id="1415166.NONO_c27500"/>
<dbReference type="AlphaFoldDB" id="W5TE88"/>
<evidence type="ECO:0000313" key="8">
    <source>
        <dbReference type="Proteomes" id="UP000019150"/>
    </source>
</evidence>